<sequence>MNTEIKKGVYLEVIPTKKYKTTRVMIRFSTPIESKKITQRTLLSSLMETNSKHYPTQQEISEKLADLYGANFGIQVNKQGNFHLFSIVLNVVTEKYLSTTQPVLKEAIDFLEEILYCPNITAGRFDQETFEREKNNLKEYIDSIYDDKQLYAAYALEKLYFTDAGQQIPSFGRKEDLEEITAESLVQVYQTMLSEDEIHISVIGDVNGADIADYFKKWPLTDRNISKDTPLFYKQKSENITQEKVEVQPVVQSKLNIAYHTGIYLVDSEYFALQVFNGLFGGFPHSRLFINVRERESLAYYASSSLDTMRGIMTVQTGIDGENRKKVMSLIARQLESLQKGNITAEELEQTKVMLKNRYLLSLDSPVAQIEKKYLQSKLSQANLSAEEWMEHLNHVSAIDVKNVAQKISMKAIYFMEGESV</sequence>
<keyword evidence="3" id="KW-1185">Reference proteome</keyword>
<comment type="caution">
    <text evidence="2">The sequence shown here is derived from an EMBL/GenBank/DDBJ whole genome shotgun (WGS) entry which is preliminary data.</text>
</comment>
<dbReference type="PANTHER" id="PTHR11851:SF186">
    <property type="entry name" value="INACTIVE METALLOPROTEASE YMFF-RELATED"/>
    <property type="match status" value="1"/>
</dbReference>
<evidence type="ECO:0000313" key="2">
    <source>
        <dbReference type="EMBL" id="RSU07200.1"/>
    </source>
</evidence>
<organism evidence="2 3">
    <name type="scientific">Vagococcus entomophilus</name>
    <dbReference type="NCBI Taxonomy" id="1160095"/>
    <lineage>
        <taxon>Bacteria</taxon>
        <taxon>Bacillati</taxon>
        <taxon>Bacillota</taxon>
        <taxon>Bacilli</taxon>
        <taxon>Lactobacillales</taxon>
        <taxon>Enterococcaceae</taxon>
        <taxon>Vagococcus</taxon>
    </lineage>
</organism>
<dbReference type="SUPFAM" id="SSF63411">
    <property type="entry name" value="LuxS/MPP-like metallohydrolase"/>
    <property type="match status" value="2"/>
</dbReference>
<name>A0A430AH13_9ENTE</name>
<gene>
    <name evidence="2" type="ORF">CBF30_08075</name>
</gene>
<dbReference type="GO" id="GO:0046872">
    <property type="term" value="F:metal ion binding"/>
    <property type="evidence" value="ECO:0007669"/>
    <property type="project" value="InterPro"/>
</dbReference>
<evidence type="ECO:0000313" key="3">
    <source>
        <dbReference type="Proteomes" id="UP000288669"/>
    </source>
</evidence>
<dbReference type="PANTHER" id="PTHR11851">
    <property type="entry name" value="METALLOPROTEASE"/>
    <property type="match status" value="1"/>
</dbReference>
<dbReference type="InterPro" id="IPR011249">
    <property type="entry name" value="Metalloenz_LuxS/M16"/>
</dbReference>
<feature type="domain" description="Peptidase M16 C-terminal" evidence="1">
    <location>
        <begin position="180"/>
        <end position="352"/>
    </location>
</feature>
<proteinExistence type="predicted"/>
<dbReference type="OrthoDB" id="9762085at2"/>
<dbReference type="AlphaFoldDB" id="A0A430AH13"/>
<evidence type="ECO:0000259" key="1">
    <source>
        <dbReference type="Pfam" id="PF05193"/>
    </source>
</evidence>
<protein>
    <submittedName>
        <fullName evidence="2">Peptidase M16</fullName>
    </submittedName>
</protein>
<dbReference type="InterPro" id="IPR050361">
    <property type="entry name" value="MPP/UQCRC_Complex"/>
</dbReference>
<dbReference type="RefSeq" id="WP_126824904.1">
    <property type="nucleotide sequence ID" value="NZ_JBHLWU010000002.1"/>
</dbReference>
<accession>A0A430AH13</accession>
<dbReference type="InterPro" id="IPR007863">
    <property type="entry name" value="Peptidase_M16_C"/>
</dbReference>
<dbReference type="Pfam" id="PF05193">
    <property type="entry name" value="Peptidase_M16_C"/>
    <property type="match status" value="1"/>
</dbReference>
<dbReference type="NCBIfam" id="NF047422">
    <property type="entry name" value="YfmF_fam"/>
    <property type="match status" value="1"/>
</dbReference>
<dbReference type="Proteomes" id="UP000288669">
    <property type="component" value="Unassembled WGS sequence"/>
</dbReference>
<dbReference type="EMBL" id="NGJZ01000002">
    <property type="protein sequence ID" value="RSU07200.1"/>
    <property type="molecule type" value="Genomic_DNA"/>
</dbReference>
<dbReference type="Gene3D" id="3.30.830.10">
    <property type="entry name" value="Metalloenzyme, LuxS/M16 peptidase-like"/>
    <property type="match status" value="2"/>
</dbReference>
<reference evidence="2 3" key="1">
    <citation type="submission" date="2017-05" db="EMBL/GenBank/DDBJ databases">
        <title>Vagococcus spp. assemblies.</title>
        <authorList>
            <person name="Gulvik C.A."/>
        </authorList>
    </citation>
    <scope>NUCLEOTIDE SEQUENCE [LARGE SCALE GENOMIC DNA]</scope>
    <source>
        <strain evidence="2 3">DSM 24756</strain>
    </source>
</reference>